<protein>
    <recommendedName>
        <fullName evidence="4">DUF3592 domain-containing protein</fullName>
    </recommendedName>
</protein>
<evidence type="ECO:0000313" key="3">
    <source>
        <dbReference type="Proteomes" id="UP000033716"/>
    </source>
</evidence>
<organism evidence="2 3">
    <name type="scientific">Streptococcus oralis subsp. oralis</name>
    <dbReference type="NCBI Taxonomy" id="1891914"/>
    <lineage>
        <taxon>Bacteria</taxon>
        <taxon>Bacillati</taxon>
        <taxon>Bacillota</taxon>
        <taxon>Bacilli</taxon>
        <taxon>Lactobacillales</taxon>
        <taxon>Streptococcaceae</taxon>
        <taxon>Streptococcus</taxon>
    </lineage>
</organism>
<keyword evidence="1" id="KW-0812">Transmembrane</keyword>
<evidence type="ECO:0000313" key="2">
    <source>
        <dbReference type="EMBL" id="KJQ71553.1"/>
    </source>
</evidence>
<feature type="transmembrane region" description="Helical" evidence="1">
    <location>
        <begin position="6"/>
        <end position="31"/>
    </location>
</feature>
<keyword evidence="1" id="KW-0472">Membrane</keyword>
<dbReference type="RefSeq" id="WP_033629173.1">
    <property type="nucleotide sequence ID" value="NZ_JYGO01000003.1"/>
</dbReference>
<dbReference type="PATRIC" id="fig|28037.214.peg.575"/>
<name>A0A0F2D5S1_STROR</name>
<evidence type="ECO:0008006" key="4">
    <source>
        <dbReference type="Google" id="ProtNLM"/>
    </source>
</evidence>
<dbReference type="EMBL" id="JYGR01000004">
    <property type="protein sequence ID" value="KJQ71553.1"/>
    <property type="molecule type" value="Genomic_DNA"/>
</dbReference>
<keyword evidence="1" id="KW-1133">Transmembrane helix</keyword>
<proteinExistence type="predicted"/>
<evidence type="ECO:0000256" key="1">
    <source>
        <dbReference type="SAM" id="Phobius"/>
    </source>
</evidence>
<dbReference type="Proteomes" id="UP000033716">
    <property type="component" value="Unassembled WGS sequence"/>
</dbReference>
<reference evidence="2 3" key="1">
    <citation type="submission" date="2015-02" db="EMBL/GenBank/DDBJ databases">
        <title>Evolution of amylase-binding proteins of oral streptococcal species.</title>
        <authorList>
            <person name="Haase E.M."/>
        </authorList>
    </citation>
    <scope>NUCLEOTIDE SEQUENCE [LARGE SCALE GENOMIC DNA]</scope>
    <source>
        <strain evidence="2 3">SK141</strain>
    </source>
</reference>
<dbReference type="AlphaFoldDB" id="A0A0F2D5S1"/>
<comment type="caution">
    <text evidence="2">The sequence shown here is derived from an EMBL/GenBank/DDBJ whole genome shotgun (WGS) entry which is preliminary data.</text>
</comment>
<feature type="transmembrane region" description="Helical" evidence="1">
    <location>
        <begin position="156"/>
        <end position="177"/>
    </location>
</feature>
<sequence>MNKEVIGLIVGTIVTFLSFVFVCGTFLFLYLRDQKLVRLAKSSVQGTVIGYSRFREGYPPIVEYTVDGISYKKTLQYFMFKTVTIPWGTTKFLKDYTREDMLAPSITRYSNSFVSFKRLMQTHFPLHSELTVWYDPDKPTRAYVERYSGMDKFYKWFGIGFGLALVIVYGIVILAFLSNLSKIYA</sequence>
<accession>A0A0F2D5S1</accession>
<gene>
    <name evidence="2" type="ORF">TZ92_00578</name>
</gene>